<dbReference type="GO" id="GO:0042597">
    <property type="term" value="C:periplasmic space"/>
    <property type="evidence" value="ECO:0007669"/>
    <property type="project" value="UniProtKB-SubCell"/>
</dbReference>
<dbReference type="Pfam" id="PF09084">
    <property type="entry name" value="NMT1"/>
    <property type="match status" value="1"/>
</dbReference>
<comment type="caution">
    <text evidence="7">The sequence shown here is derived from an EMBL/GenBank/DDBJ whole genome shotgun (WGS) entry which is preliminary data.</text>
</comment>
<feature type="chain" id="PRO_5039128306" evidence="4">
    <location>
        <begin position="27"/>
        <end position="330"/>
    </location>
</feature>
<comment type="subcellular location">
    <subcellularLocation>
        <location evidence="1">Periplasm</location>
    </subcellularLocation>
</comment>
<name>A0A6N9U471_STRHA</name>
<dbReference type="EMBL" id="JAAGLQ010000185">
    <property type="protein sequence ID" value="NEA15655.1"/>
    <property type="molecule type" value="Genomic_DNA"/>
</dbReference>
<reference evidence="7 8" key="1">
    <citation type="submission" date="2020-01" db="EMBL/GenBank/DDBJ databases">
        <title>Insect and environment-associated Actinomycetes.</title>
        <authorList>
            <person name="Currrie C."/>
            <person name="Chevrette M."/>
            <person name="Carlson C."/>
            <person name="Stubbendieck R."/>
            <person name="Wendt-Pienkowski E."/>
        </authorList>
    </citation>
    <scope>NUCLEOTIDE SEQUENCE [LARGE SCALE GENOMIC DNA]</scope>
    <source>
        <strain evidence="7 8">SID11342</strain>
    </source>
</reference>
<dbReference type="Proteomes" id="UP000471293">
    <property type="component" value="Unassembled WGS sequence"/>
</dbReference>
<dbReference type="PROSITE" id="PS51257">
    <property type="entry name" value="PROKAR_LIPOPROTEIN"/>
    <property type="match status" value="1"/>
</dbReference>
<reference evidence="6 9" key="2">
    <citation type="submission" date="2021-07" db="EMBL/GenBank/DDBJ databases">
        <title>Sequencing Streptomyces halstedii LGO-A4 genome an citrus endophytic actinomycete.</title>
        <authorList>
            <person name="Samborskyy M."/>
            <person name="Scott N."/>
            <person name="Deglau R."/>
            <person name="Dickens S."/>
            <person name="Oliveira L.G."/>
        </authorList>
    </citation>
    <scope>NUCLEOTIDE SEQUENCE [LARGE SCALE GENOMIC DNA]</scope>
    <source>
        <strain evidence="6 9">LGO-A4</strain>
    </source>
</reference>
<comment type="similarity">
    <text evidence="2">Belongs to the bacterial solute-binding protein SsuA/TauA family.</text>
</comment>
<evidence type="ECO:0000259" key="5">
    <source>
        <dbReference type="Pfam" id="PF09084"/>
    </source>
</evidence>
<feature type="signal peptide" evidence="4">
    <location>
        <begin position="1"/>
        <end position="26"/>
    </location>
</feature>
<protein>
    <submittedName>
        <fullName evidence="7">ABC transporter substrate-binding protein</fullName>
    </submittedName>
</protein>
<accession>A0A6N9U471</accession>
<evidence type="ECO:0000313" key="7">
    <source>
        <dbReference type="EMBL" id="NEA15655.1"/>
    </source>
</evidence>
<dbReference type="RefSeq" id="WP_164343699.1">
    <property type="nucleotide sequence ID" value="NZ_JAAGLQ010000185.1"/>
</dbReference>
<dbReference type="InterPro" id="IPR015168">
    <property type="entry name" value="SsuA/THI5"/>
</dbReference>
<dbReference type="Proteomes" id="UP000735541">
    <property type="component" value="Unassembled WGS sequence"/>
</dbReference>
<organism evidence="7 8">
    <name type="scientific">Streptomyces halstedii</name>
    <dbReference type="NCBI Taxonomy" id="1944"/>
    <lineage>
        <taxon>Bacteria</taxon>
        <taxon>Bacillati</taxon>
        <taxon>Actinomycetota</taxon>
        <taxon>Actinomycetes</taxon>
        <taxon>Kitasatosporales</taxon>
        <taxon>Streptomycetaceae</taxon>
        <taxon>Streptomyces</taxon>
    </lineage>
</organism>
<keyword evidence="3 4" id="KW-0732">Signal</keyword>
<dbReference type="PANTHER" id="PTHR30024">
    <property type="entry name" value="ALIPHATIC SULFONATES-BINDING PROTEIN-RELATED"/>
    <property type="match status" value="1"/>
</dbReference>
<proteinExistence type="inferred from homology"/>
<feature type="domain" description="SsuA/THI5-like" evidence="5">
    <location>
        <begin position="54"/>
        <end position="260"/>
    </location>
</feature>
<evidence type="ECO:0000313" key="9">
    <source>
        <dbReference type="Proteomes" id="UP000735541"/>
    </source>
</evidence>
<evidence type="ECO:0000256" key="2">
    <source>
        <dbReference type="ARBA" id="ARBA00010742"/>
    </source>
</evidence>
<evidence type="ECO:0000256" key="1">
    <source>
        <dbReference type="ARBA" id="ARBA00004418"/>
    </source>
</evidence>
<dbReference type="Gene3D" id="3.40.190.10">
    <property type="entry name" value="Periplasmic binding protein-like II"/>
    <property type="match status" value="2"/>
</dbReference>
<evidence type="ECO:0000256" key="4">
    <source>
        <dbReference type="SAM" id="SignalP"/>
    </source>
</evidence>
<dbReference type="EMBL" id="JAHUVW010000001">
    <property type="protein sequence ID" value="MBV7672819.1"/>
    <property type="molecule type" value="Genomic_DNA"/>
</dbReference>
<evidence type="ECO:0000256" key="3">
    <source>
        <dbReference type="ARBA" id="ARBA00022729"/>
    </source>
</evidence>
<evidence type="ECO:0000313" key="6">
    <source>
        <dbReference type="EMBL" id="MBV7672819.1"/>
    </source>
</evidence>
<dbReference type="PANTHER" id="PTHR30024:SF47">
    <property type="entry name" value="TAURINE-BINDING PERIPLASMIC PROTEIN"/>
    <property type="match status" value="1"/>
</dbReference>
<evidence type="ECO:0000313" key="8">
    <source>
        <dbReference type="Proteomes" id="UP000471293"/>
    </source>
</evidence>
<dbReference type="AlphaFoldDB" id="A0A6N9U471"/>
<sequence length="330" mass="34436">MNRRHTCRAGLTATAFVLAVTLSACGGGSGITSDENGRASVRLASSITGSSFLAVTAGIDQGIFDKHQVDLKVVKIKSTAEATAALASGDADIAAALTEGVIAANANGAKLKIVGNLMTQDQHILYADAGVKSVADLKGKKFGVVGPGSGTEMLAKALAVEEGLKETDLVYVPTGAASTQLTSLVSGQIDAAGLVPPYDSTAAERGKVEVLRYRDVFPDITPQVFTTTSSLISAHSPELKRFMAAYTESAAWVKAHPSEAVAILQKDARISAEAAKAAYEFAEPDYSTTGEVSIAGLRRWIEMSKKYGNTDKRLPTVDELYDPSLLPGSP</sequence>
<gene>
    <name evidence="7" type="ORF">G3I29_08940</name>
    <name evidence="6" type="ORF">STHAL_25580</name>
</gene>
<keyword evidence="9" id="KW-1185">Reference proteome</keyword>
<dbReference type="SUPFAM" id="SSF53850">
    <property type="entry name" value="Periplasmic binding protein-like II"/>
    <property type="match status" value="1"/>
</dbReference>